<comment type="caution">
    <text evidence="3">The sequence shown here is derived from an EMBL/GenBank/DDBJ whole genome shotgun (WGS) entry which is preliminary data.</text>
</comment>
<keyword evidence="1" id="KW-1133">Transmembrane helix</keyword>
<dbReference type="Pfam" id="PF04892">
    <property type="entry name" value="VanZ"/>
    <property type="match status" value="1"/>
</dbReference>
<dbReference type="InterPro" id="IPR006976">
    <property type="entry name" value="VanZ-like"/>
</dbReference>
<dbReference type="PIRSF" id="PIRSF019083">
    <property type="entry name" value="UCP019083_VanZ"/>
    <property type="match status" value="1"/>
</dbReference>
<reference evidence="4" key="1">
    <citation type="journal article" date="2019" name="Int. J. Syst. Evol. Microbiol.">
        <title>The Global Catalogue of Microorganisms (GCM) 10K type strain sequencing project: providing services to taxonomists for standard genome sequencing and annotation.</title>
        <authorList>
            <consortium name="The Broad Institute Genomics Platform"/>
            <consortium name="The Broad Institute Genome Sequencing Center for Infectious Disease"/>
            <person name="Wu L."/>
            <person name="Ma J."/>
        </authorList>
    </citation>
    <scope>NUCLEOTIDE SEQUENCE [LARGE SCALE GENOMIC DNA]</scope>
    <source>
        <strain evidence="4">CGMCC 4.7177</strain>
    </source>
</reference>
<dbReference type="EMBL" id="JBHUGI010000027">
    <property type="protein sequence ID" value="MFD1928464.1"/>
    <property type="molecule type" value="Genomic_DNA"/>
</dbReference>
<protein>
    <submittedName>
        <fullName evidence="3">VanZ family protein</fullName>
    </submittedName>
</protein>
<feature type="transmembrane region" description="Helical" evidence="1">
    <location>
        <begin position="74"/>
        <end position="91"/>
    </location>
</feature>
<gene>
    <name evidence="3" type="ORF">ACFSFY_10420</name>
</gene>
<dbReference type="Proteomes" id="UP001597218">
    <property type="component" value="Unassembled WGS sequence"/>
</dbReference>
<feature type="transmembrane region" description="Helical" evidence="1">
    <location>
        <begin position="130"/>
        <end position="151"/>
    </location>
</feature>
<keyword evidence="1" id="KW-0472">Membrane</keyword>
<evidence type="ECO:0000313" key="3">
    <source>
        <dbReference type="EMBL" id="MFD1928464.1"/>
    </source>
</evidence>
<sequence>MRKLIVLLLLLSVLFISSGQTYEQQSIIPTLQKWLPNKPFESLLMKLEFPYWGIKVSIEERGYYYFIEFLIRKSAHFFIFAFIATAVYAVLPKLRFRLQIAAVITLVLAFLDEFHQYLTGGRTPSLQDVFLDMLGALTALVVIYIVSLITAHKSSSKKM</sequence>
<dbReference type="InterPro" id="IPR016747">
    <property type="entry name" value="Phosphotransbutyrylase"/>
</dbReference>
<proteinExistence type="predicted"/>
<feature type="domain" description="VanZ-like" evidence="2">
    <location>
        <begin position="4"/>
        <end position="146"/>
    </location>
</feature>
<keyword evidence="4" id="KW-1185">Reference proteome</keyword>
<dbReference type="RefSeq" id="WP_381537837.1">
    <property type="nucleotide sequence ID" value="NZ_JBHUGI010000027.1"/>
</dbReference>
<dbReference type="NCBIfam" id="NF037970">
    <property type="entry name" value="vanZ_1"/>
    <property type="match status" value="1"/>
</dbReference>
<accession>A0ABW4SH03</accession>
<name>A0ABW4SH03_9BACL</name>
<feature type="transmembrane region" description="Helical" evidence="1">
    <location>
        <begin position="98"/>
        <end position="118"/>
    </location>
</feature>
<organism evidence="3 4">
    <name type="scientific">Sporosarcina siberiensis</name>
    <dbReference type="NCBI Taxonomy" id="1365606"/>
    <lineage>
        <taxon>Bacteria</taxon>
        <taxon>Bacillati</taxon>
        <taxon>Bacillota</taxon>
        <taxon>Bacilli</taxon>
        <taxon>Bacillales</taxon>
        <taxon>Caryophanaceae</taxon>
        <taxon>Sporosarcina</taxon>
    </lineage>
</organism>
<evidence type="ECO:0000259" key="2">
    <source>
        <dbReference type="Pfam" id="PF04892"/>
    </source>
</evidence>
<evidence type="ECO:0000256" key="1">
    <source>
        <dbReference type="SAM" id="Phobius"/>
    </source>
</evidence>
<evidence type="ECO:0000313" key="4">
    <source>
        <dbReference type="Proteomes" id="UP001597218"/>
    </source>
</evidence>
<keyword evidence="1" id="KW-0812">Transmembrane</keyword>